<dbReference type="InterPro" id="IPR006118">
    <property type="entry name" value="Recombinase_CS"/>
</dbReference>
<dbReference type="HOGENOM" id="CLU_082093_0_1_2"/>
<dbReference type="InterPro" id="IPR048046">
    <property type="entry name" value="Transpos_IS607"/>
</dbReference>
<dbReference type="CDD" id="cd04762">
    <property type="entry name" value="HTH_MerR-trunc"/>
    <property type="match status" value="1"/>
</dbReference>
<dbReference type="Gene3D" id="1.10.1660.10">
    <property type="match status" value="1"/>
</dbReference>
<dbReference type="PROSITE" id="PS51736">
    <property type="entry name" value="RECOMBINASES_3"/>
    <property type="match status" value="1"/>
</dbReference>
<dbReference type="SMART" id="SM00857">
    <property type="entry name" value="Resolvase"/>
    <property type="match status" value="1"/>
</dbReference>
<name>C3NC36_SACI7</name>
<dbReference type="GO" id="GO:0015074">
    <property type="term" value="P:DNA integration"/>
    <property type="evidence" value="ECO:0007669"/>
    <property type="project" value="UniProtKB-KW"/>
</dbReference>
<evidence type="ECO:0000256" key="1">
    <source>
        <dbReference type="ARBA" id="ARBA00022908"/>
    </source>
</evidence>
<dbReference type="InterPro" id="IPR006119">
    <property type="entry name" value="Resolv_N"/>
</dbReference>
<evidence type="ECO:0000259" key="4">
    <source>
        <dbReference type="PROSITE" id="PS51736"/>
    </source>
</evidence>
<dbReference type="EMBL" id="CP001403">
    <property type="protein sequence ID" value="ACP45044.1"/>
    <property type="molecule type" value="Genomic_DNA"/>
</dbReference>
<reference evidence="5 6" key="1">
    <citation type="journal article" date="2009" name="Proc. Natl. Acad. Sci. U.S.A.">
        <title>Biogeography of the Sulfolobus islandicus pan-genome.</title>
        <authorList>
            <person name="Reno M.L."/>
            <person name="Held N.L."/>
            <person name="Fields C.J."/>
            <person name="Burke P.V."/>
            <person name="Whitaker R.J."/>
        </authorList>
    </citation>
    <scope>NUCLEOTIDE SEQUENCE [LARGE SCALE GENOMIC DNA]</scope>
    <source>
        <strain evidence="6">Y.G.57.14 / Yellowstone #1</strain>
    </source>
</reference>
<dbReference type="GO" id="GO:0000150">
    <property type="term" value="F:DNA strand exchange activity"/>
    <property type="evidence" value="ECO:0007669"/>
    <property type="project" value="InterPro"/>
</dbReference>
<dbReference type="FunFam" id="1.10.287.2170:FF:000002">
    <property type="entry name" value="First ORF in transposon ISC1904"/>
    <property type="match status" value="1"/>
</dbReference>
<dbReference type="PANTHER" id="PTHR36172:SF1">
    <property type="entry name" value="RESOLVASE-RELATED"/>
    <property type="match status" value="1"/>
</dbReference>
<evidence type="ECO:0000313" key="5">
    <source>
        <dbReference type="EMBL" id="ACP45044.1"/>
    </source>
</evidence>
<dbReference type="Gene3D" id="3.40.50.1390">
    <property type="entry name" value="Resolvase, N-terminal catalytic domain"/>
    <property type="match status" value="1"/>
</dbReference>
<dbReference type="Pfam" id="PF12728">
    <property type="entry name" value="HTH_17"/>
    <property type="match status" value="1"/>
</dbReference>
<dbReference type="KEGG" id="siy:YG5714_0757"/>
<keyword evidence="1" id="KW-0229">DNA integration</keyword>
<dbReference type="Gene3D" id="1.10.287.2170">
    <property type="match status" value="1"/>
</dbReference>
<dbReference type="NCBIfam" id="NF033518">
    <property type="entry name" value="transpos_IS607"/>
    <property type="match status" value="1"/>
</dbReference>
<evidence type="ECO:0000256" key="2">
    <source>
        <dbReference type="ARBA" id="ARBA00023125"/>
    </source>
</evidence>
<evidence type="ECO:0000313" key="6">
    <source>
        <dbReference type="Proteomes" id="UP000002308"/>
    </source>
</evidence>
<dbReference type="Proteomes" id="UP000002308">
    <property type="component" value="Chromosome"/>
</dbReference>
<proteinExistence type="predicted"/>
<dbReference type="PANTHER" id="PTHR36172">
    <property type="match status" value="1"/>
</dbReference>
<keyword evidence="3" id="KW-0233">DNA recombination</keyword>
<dbReference type="InterPro" id="IPR041657">
    <property type="entry name" value="HTH_17"/>
</dbReference>
<evidence type="ECO:0000256" key="3">
    <source>
        <dbReference type="ARBA" id="ARBA00023172"/>
    </source>
</evidence>
<dbReference type="GO" id="GO:0003677">
    <property type="term" value="F:DNA binding"/>
    <property type="evidence" value="ECO:0007669"/>
    <property type="project" value="UniProtKB-KW"/>
</dbReference>
<dbReference type="SUPFAM" id="SSF53041">
    <property type="entry name" value="Resolvase-like"/>
    <property type="match status" value="1"/>
</dbReference>
<sequence length="201" mass="23416">MYVSLTTMLKPKEVCQKLGISYRTLQSYVKKGYIKPVILQSGKWRFKEEDVERLMGIVRKRKVVLYARVSSNTQKDDLINQVKYLEENVKEYDQVITDVGSGLNMKRKGFLKLLRMILNNEVSKVVIAYPDRLVRFGFEIIEEVCKAHNCELVVLNKEDKTPEQELIEDLISILVSFSGKLYGMRSHKYEKVKKCVEELKA</sequence>
<dbReference type="InterPro" id="IPR041718">
    <property type="entry name" value="IS607_transposase-like"/>
</dbReference>
<dbReference type="InterPro" id="IPR051491">
    <property type="entry name" value="Recombinase/Transposase-rel"/>
</dbReference>
<dbReference type="InterPro" id="IPR009061">
    <property type="entry name" value="DNA-bd_dom_put_sf"/>
</dbReference>
<organism evidence="5 6">
    <name type="scientific">Saccharolobus islandicus (strain Y.G.57.14 / Yellowstone #1)</name>
    <name type="common">Sulfolobus islandicus</name>
    <dbReference type="NCBI Taxonomy" id="439386"/>
    <lineage>
        <taxon>Archaea</taxon>
        <taxon>Thermoproteota</taxon>
        <taxon>Thermoprotei</taxon>
        <taxon>Sulfolobales</taxon>
        <taxon>Sulfolobaceae</taxon>
        <taxon>Saccharolobus</taxon>
    </lineage>
</organism>
<dbReference type="SUPFAM" id="SSF46955">
    <property type="entry name" value="Putative DNA-binding domain"/>
    <property type="match status" value="1"/>
</dbReference>
<gene>
    <name evidence="5" type="ordered locus">YG5714_0757</name>
</gene>
<accession>C3NC36</accession>
<dbReference type="PROSITE" id="PS00397">
    <property type="entry name" value="RECOMBINASES_1"/>
    <property type="match status" value="1"/>
</dbReference>
<dbReference type="Pfam" id="PF00239">
    <property type="entry name" value="Resolvase"/>
    <property type="match status" value="1"/>
</dbReference>
<dbReference type="AlphaFoldDB" id="C3NC36"/>
<protein>
    <submittedName>
        <fullName evidence="5">Resolvase domain protein</fullName>
    </submittedName>
</protein>
<dbReference type="FunFam" id="3.40.50.1390:FF:000002">
    <property type="entry name" value="ORF1 in transposon ISC1904"/>
    <property type="match status" value="1"/>
</dbReference>
<dbReference type="InterPro" id="IPR036162">
    <property type="entry name" value="Resolvase-like_N_sf"/>
</dbReference>
<dbReference type="CDD" id="cd03769">
    <property type="entry name" value="SR_IS607_transposase_like"/>
    <property type="match status" value="1"/>
</dbReference>
<feature type="domain" description="Resolvase/invertase-type recombinase catalytic" evidence="4">
    <location>
        <begin position="62"/>
        <end position="201"/>
    </location>
</feature>
<keyword evidence="2" id="KW-0238">DNA-binding</keyword>